<evidence type="ECO:0000313" key="2">
    <source>
        <dbReference type="Proteomes" id="UP000233469"/>
    </source>
</evidence>
<accession>A0A2N1N8Y4</accession>
<evidence type="ECO:0000313" key="1">
    <source>
        <dbReference type="EMBL" id="PKK70318.1"/>
    </source>
</evidence>
<protein>
    <submittedName>
        <fullName evidence="1">Uncharacterized protein</fullName>
    </submittedName>
</protein>
<name>A0A2N1N8Y4_9GLOM</name>
<dbReference type="Proteomes" id="UP000233469">
    <property type="component" value="Unassembled WGS sequence"/>
</dbReference>
<dbReference type="EMBL" id="LLXL01000630">
    <property type="protein sequence ID" value="PKK70318.1"/>
    <property type="molecule type" value="Genomic_DNA"/>
</dbReference>
<gene>
    <name evidence="1" type="ORF">RhiirC2_746684</name>
</gene>
<reference evidence="1 2" key="2">
    <citation type="submission" date="2017-10" db="EMBL/GenBank/DDBJ databases">
        <title>Extensive intraspecific genome diversity in a model arbuscular mycorrhizal fungus.</title>
        <authorList>
            <person name="Chen E.C.H."/>
            <person name="Morin E."/>
            <person name="Baudet D."/>
            <person name="Noel J."/>
            <person name="Ndikumana S."/>
            <person name="Charron P."/>
            <person name="St-Onge C."/>
            <person name="Giorgi J."/>
            <person name="Grigoriev I.V."/>
            <person name="Roux C."/>
            <person name="Martin F.M."/>
            <person name="Corradi N."/>
        </authorList>
    </citation>
    <scope>NUCLEOTIDE SEQUENCE [LARGE SCALE GENOMIC DNA]</scope>
    <source>
        <strain evidence="1 2">C2</strain>
    </source>
</reference>
<reference evidence="1 2" key="1">
    <citation type="submission" date="2016-04" db="EMBL/GenBank/DDBJ databases">
        <title>Genome analyses suggest a sexual origin of heterokaryosis in a supposedly ancient asexual fungus.</title>
        <authorList>
            <person name="Ropars J."/>
            <person name="Sedzielewska K."/>
            <person name="Noel J."/>
            <person name="Charron P."/>
            <person name="Farinelli L."/>
            <person name="Marton T."/>
            <person name="Kruger M."/>
            <person name="Pelin A."/>
            <person name="Brachmann A."/>
            <person name="Corradi N."/>
        </authorList>
    </citation>
    <scope>NUCLEOTIDE SEQUENCE [LARGE SCALE GENOMIC DNA]</scope>
    <source>
        <strain evidence="1 2">C2</strain>
    </source>
</reference>
<comment type="caution">
    <text evidence="1">The sequence shown here is derived from an EMBL/GenBank/DDBJ whole genome shotgun (WGS) entry which is preliminary data.</text>
</comment>
<organism evidence="1 2">
    <name type="scientific">Rhizophagus irregularis</name>
    <dbReference type="NCBI Taxonomy" id="588596"/>
    <lineage>
        <taxon>Eukaryota</taxon>
        <taxon>Fungi</taxon>
        <taxon>Fungi incertae sedis</taxon>
        <taxon>Mucoromycota</taxon>
        <taxon>Glomeromycotina</taxon>
        <taxon>Glomeromycetes</taxon>
        <taxon>Glomerales</taxon>
        <taxon>Glomeraceae</taxon>
        <taxon>Rhizophagus</taxon>
    </lineage>
</organism>
<proteinExistence type="predicted"/>
<dbReference type="AlphaFoldDB" id="A0A2N1N8Y4"/>
<sequence>MYNLQSNELEMTFQKREEIITSSTIGNAIFAISKNGTLLAHCHGDNSITIYLMENGLEVTT</sequence>
<feature type="non-terminal residue" evidence="1">
    <location>
        <position position="61"/>
    </location>
</feature>